<reference evidence="1" key="1">
    <citation type="journal article" date="2021" name="Nat. Commun.">
        <title>Genetic determinants of endophytism in the Arabidopsis root mycobiome.</title>
        <authorList>
            <person name="Mesny F."/>
            <person name="Miyauchi S."/>
            <person name="Thiergart T."/>
            <person name="Pickel B."/>
            <person name="Atanasova L."/>
            <person name="Karlsson M."/>
            <person name="Huettel B."/>
            <person name="Barry K.W."/>
            <person name="Haridas S."/>
            <person name="Chen C."/>
            <person name="Bauer D."/>
            <person name="Andreopoulos W."/>
            <person name="Pangilinan J."/>
            <person name="LaButti K."/>
            <person name="Riley R."/>
            <person name="Lipzen A."/>
            <person name="Clum A."/>
            <person name="Drula E."/>
            <person name="Henrissat B."/>
            <person name="Kohler A."/>
            <person name="Grigoriev I.V."/>
            <person name="Martin F.M."/>
            <person name="Hacquard S."/>
        </authorList>
    </citation>
    <scope>NUCLEOTIDE SEQUENCE</scope>
    <source>
        <strain evidence="1">MPI-CAGE-CH-0235</strain>
    </source>
</reference>
<keyword evidence="2" id="KW-1185">Reference proteome</keyword>
<organism evidence="1 2">
    <name type="scientific">Stachybotrys elegans</name>
    <dbReference type="NCBI Taxonomy" id="80388"/>
    <lineage>
        <taxon>Eukaryota</taxon>
        <taxon>Fungi</taxon>
        <taxon>Dikarya</taxon>
        <taxon>Ascomycota</taxon>
        <taxon>Pezizomycotina</taxon>
        <taxon>Sordariomycetes</taxon>
        <taxon>Hypocreomycetidae</taxon>
        <taxon>Hypocreales</taxon>
        <taxon>Stachybotryaceae</taxon>
        <taxon>Stachybotrys</taxon>
    </lineage>
</organism>
<dbReference type="Proteomes" id="UP000813444">
    <property type="component" value="Unassembled WGS sequence"/>
</dbReference>
<sequence length="204" mass="23182">MYDFHTIMPTPASRLHEGVCISEGCMWVERYVWLDAVDPRLANVWYRAALIHSSQDTRTNPSFMMPDDGALLSTRQIMRPTYIHTVRAVDTNSNSVPRMISVVATICIERCRPATSLDTLWQRPLRYAVNRPGPIAEAQPWTLGEFLQLYIRRYCVKVRDGGGPFTRQSKCWCETRSNESGRRAQLSARLYIAANLGASQCPIA</sequence>
<proteinExistence type="predicted"/>
<evidence type="ECO:0000313" key="2">
    <source>
        <dbReference type="Proteomes" id="UP000813444"/>
    </source>
</evidence>
<evidence type="ECO:0000313" key="1">
    <source>
        <dbReference type="EMBL" id="KAH7326382.1"/>
    </source>
</evidence>
<dbReference type="AlphaFoldDB" id="A0A8K0T598"/>
<name>A0A8K0T598_9HYPO</name>
<comment type="caution">
    <text evidence="1">The sequence shown here is derived from an EMBL/GenBank/DDBJ whole genome shotgun (WGS) entry which is preliminary data.</text>
</comment>
<protein>
    <submittedName>
        <fullName evidence="1">Uncharacterized protein</fullName>
    </submittedName>
</protein>
<dbReference type="EMBL" id="JAGPNK010000002">
    <property type="protein sequence ID" value="KAH7326382.1"/>
    <property type="molecule type" value="Genomic_DNA"/>
</dbReference>
<gene>
    <name evidence="1" type="ORF">B0I35DRAFT_133353</name>
</gene>
<accession>A0A8K0T598</accession>